<dbReference type="AlphaFoldDB" id="A0A2B7WLF1"/>
<feature type="compositionally biased region" description="Low complexity" evidence="1">
    <location>
        <begin position="78"/>
        <end position="89"/>
    </location>
</feature>
<name>A0A2B7WLF1_9EURO</name>
<dbReference type="EMBL" id="PDNB01000250">
    <property type="protein sequence ID" value="PGG97358.1"/>
    <property type="molecule type" value="Genomic_DNA"/>
</dbReference>
<protein>
    <submittedName>
        <fullName evidence="2">Uncharacterized protein</fullName>
    </submittedName>
</protein>
<accession>A0A2B7WLF1</accession>
<organism evidence="2 3">
    <name type="scientific">Helicocarpus griseus UAMH5409</name>
    <dbReference type="NCBI Taxonomy" id="1447875"/>
    <lineage>
        <taxon>Eukaryota</taxon>
        <taxon>Fungi</taxon>
        <taxon>Dikarya</taxon>
        <taxon>Ascomycota</taxon>
        <taxon>Pezizomycotina</taxon>
        <taxon>Eurotiomycetes</taxon>
        <taxon>Eurotiomycetidae</taxon>
        <taxon>Onygenales</taxon>
        <taxon>Ajellomycetaceae</taxon>
        <taxon>Helicocarpus</taxon>
    </lineage>
</organism>
<feature type="region of interest" description="Disordered" evidence="1">
    <location>
        <begin position="78"/>
        <end position="115"/>
    </location>
</feature>
<feature type="compositionally biased region" description="Basic and acidic residues" evidence="1">
    <location>
        <begin position="93"/>
        <end position="115"/>
    </location>
</feature>
<dbReference type="Proteomes" id="UP000223968">
    <property type="component" value="Unassembled WGS sequence"/>
</dbReference>
<keyword evidence="3" id="KW-1185">Reference proteome</keyword>
<comment type="caution">
    <text evidence="2">The sequence shown here is derived from an EMBL/GenBank/DDBJ whole genome shotgun (WGS) entry which is preliminary data.</text>
</comment>
<gene>
    <name evidence="2" type="ORF">AJ79_09229</name>
</gene>
<evidence type="ECO:0000313" key="3">
    <source>
        <dbReference type="Proteomes" id="UP000223968"/>
    </source>
</evidence>
<sequence length="115" mass="12896">MSEQTNDQRACSIIIGYAREPSTIEQAEKAKEDLRGFMKSDETTGRLSNTEKQLFFAAANESAPPAVMVNSKTFDQLSSSARAAQSQRASNRRAREEREEREQAEMAANDRNRHG</sequence>
<evidence type="ECO:0000256" key="1">
    <source>
        <dbReference type="SAM" id="MobiDB-lite"/>
    </source>
</evidence>
<reference evidence="2 3" key="1">
    <citation type="submission" date="2017-10" db="EMBL/GenBank/DDBJ databases">
        <title>Comparative genomics in systemic dimorphic fungi from Ajellomycetaceae.</title>
        <authorList>
            <person name="Munoz J.F."/>
            <person name="Mcewen J.G."/>
            <person name="Clay O.K."/>
            <person name="Cuomo C.A."/>
        </authorList>
    </citation>
    <scope>NUCLEOTIDE SEQUENCE [LARGE SCALE GENOMIC DNA]</scope>
    <source>
        <strain evidence="2 3">UAMH5409</strain>
    </source>
</reference>
<proteinExistence type="predicted"/>
<evidence type="ECO:0000313" key="2">
    <source>
        <dbReference type="EMBL" id="PGG97358.1"/>
    </source>
</evidence>